<evidence type="ECO:0000256" key="3">
    <source>
        <dbReference type="ARBA" id="ARBA00022833"/>
    </source>
</evidence>
<feature type="domain" description="Enoyl reductase (ER)" evidence="6">
    <location>
        <begin position="10"/>
        <end position="344"/>
    </location>
</feature>
<comment type="cofactor">
    <cofactor evidence="1 5">
        <name>Zn(2+)</name>
        <dbReference type="ChEBI" id="CHEBI:29105"/>
    </cofactor>
</comment>
<sequence>MRAVRFDAFGELPYVADVPLPQVPDGGVVVEVKATGLCRSDWHGWAGHDTDITSLPHTPGHEFAGLVQAVGTGVERVAVGQRVTFPFALGCGECASCRAGASHVCPHQWQPGVNGPGSFAQFVALPRADFNVVVLPDAVTFAVAAGLGCRFATAYRAVVDVGRVQTGESVAVLGCGGVGLSAVLVAVSRGARVIATDIDPAALTLAADLGATTLDASAGDAAEQIRGLSGGGVDVAIDALGSVGTARAATQALTVRGRHVQVGLLPPVVVDGRATVPMHTVIARELQVLGSHGMPVADYPRLLAEIADGRLAPEKLLGRTIGLEDAPAALAAMDTRPSAGVTIIEP</sequence>
<dbReference type="InterPro" id="IPR013149">
    <property type="entry name" value="ADH-like_C"/>
</dbReference>
<keyword evidence="3 5" id="KW-0862">Zinc</keyword>
<dbReference type="Pfam" id="PF00107">
    <property type="entry name" value="ADH_zinc_N"/>
    <property type="match status" value="1"/>
</dbReference>
<dbReference type="PANTHER" id="PTHR43401">
    <property type="entry name" value="L-THREONINE 3-DEHYDROGENASE"/>
    <property type="match status" value="1"/>
</dbReference>
<name>A0ABY4YIC3_9MICO</name>
<dbReference type="InterPro" id="IPR050129">
    <property type="entry name" value="Zn_alcohol_dh"/>
</dbReference>
<organism evidence="7 8">
    <name type="scientific">Ornithinimicrobium cryptoxanthini</name>
    <dbReference type="NCBI Taxonomy" id="2934161"/>
    <lineage>
        <taxon>Bacteria</taxon>
        <taxon>Bacillati</taxon>
        <taxon>Actinomycetota</taxon>
        <taxon>Actinomycetes</taxon>
        <taxon>Micrococcales</taxon>
        <taxon>Ornithinimicrobiaceae</taxon>
        <taxon>Ornithinimicrobium</taxon>
    </lineage>
</organism>
<evidence type="ECO:0000256" key="4">
    <source>
        <dbReference type="ARBA" id="ARBA00023002"/>
    </source>
</evidence>
<keyword evidence="4" id="KW-0560">Oxidoreductase</keyword>
<dbReference type="EMBL" id="CP099490">
    <property type="protein sequence ID" value="USQ76543.1"/>
    <property type="molecule type" value="Genomic_DNA"/>
</dbReference>
<dbReference type="InterPro" id="IPR020843">
    <property type="entry name" value="ER"/>
</dbReference>
<dbReference type="RefSeq" id="WP_252621247.1">
    <property type="nucleotide sequence ID" value="NZ_CP099490.1"/>
</dbReference>
<proteinExistence type="inferred from homology"/>
<evidence type="ECO:0000256" key="1">
    <source>
        <dbReference type="ARBA" id="ARBA00001947"/>
    </source>
</evidence>
<dbReference type="PANTHER" id="PTHR43401:SF5">
    <property type="entry name" value="ALCOHOL DEHYDROGENASE-RELATED"/>
    <property type="match status" value="1"/>
</dbReference>
<keyword evidence="8" id="KW-1185">Reference proteome</keyword>
<evidence type="ECO:0000259" key="6">
    <source>
        <dbReference type="SMART" id="SM00829"/>
    </source>
</evidence>
<dbReference type="SMART" id="SM00829">
    <property type="entry name" value="PKS_ER"/>
    <property type="match status" value="1"/>
</dbReference>
<dbReference type="PROSITE" id="PS00059">
    <property type="entry name" value="ADH_ZINC"/>
    <property type="match status" value="1"/>
</dbReference>
<evidence type="ECO:0000313" key="8">
    <source>
        <dbReference type="Proteomes" id="UP001056535"/>
    </source>
</evidence>
<dbReference type="SUPFAM" id="SSF50129">
    <property type="entry name" value="GroES-like"/>
    <property type="match status" value="1"/>
</dbReference>
<reference evidence="7" key="1">
    <citation type="submission" date="2022-06" db="EMBL/GenBank/DDBJ databases">
        <title>Ornithinimicrobium JY.X270.</title>
        <authorList>
            <person name="Huang Y."/>
        </authorList>
    </citation>
    <scope>NUCLEOTIDE SEQUENCE</scope>
    <source>
        <strain evidence="7">JY.X270</strain>
    </source>
</reference>
<comment type="similarity">
    <text evidence="5">Belongs to the zinc-containing alcohol dehydrogenase family.</text>
</comment>
<dbReference type="Pfam" id="PF08240">
    <property type="entry name" value="ADH_N"/>
    <property type="match status" value="1"/>
</dbReference>
<dbReference type="Proteomes" id="UP001056535">
    <property type="component" value="Chromosome"/>
</dbReference>
<dbReference type="InterPro" id="IPR013154">
    <property type="entry name" value="ADH-like_N"/>
</dbReference>
<dbReference type="Gene3D" id="3.90.180.10">
    <property type="entry name" value="Medium-chain alcohol dehydrogenases, catalytic domain"/>
    <property type="match status" value="1"/>
</dbReference>
<accession>A0ABY4YIC3</accession>
<evidence type="ECO:0000313" key="7">
    <source>
        <dbReference type="EMBL" id="USQ76543.1"/>
    </source>
</evidence>
<dbReference type="InterPro" id="IPR036291">
    <property type="entry name" value="NAD(P)-bd_dom_sf"/>
</dbReference>
<dbReference type="InterPro" id="IPR011032">
    <property type="entry name" value="GroES-like_sf"/>
</dbReference>
<dbReference type="InterPro" id="IPR002328">
    <property type="entry name" value="ADH_Zn_CS"/>
</dbReference>
<evidence type="ECO:0000256" key="2">
    <source>
        <dbReference type="ARBA" id="ARBA00022723"/>
    </source>
</evidence>
<evidence type="ECO:0000256" key="5">
    <source>
        <dbReference type="RuleBase" id="RU361277"/>
    </source>
</evidence>
<gene>
    <name evidence="7" type="ORF">NF557_01005</name>
</gene>
<keyword evidence="2 5" id="KW-0479">Metal-binding</keyword>
<protein>
    <submittedName>
        <fullName evidence="7">Alcohol dehydrogenase catalytic domain-containing protein</fullName>
    </submittedName>
</protein>
<dbReference type="SUPFAM" id="SSF51735">
    <property type="entry name" value="NAD(P)-binding Rossmann-fold domains"/>
    <property type="match status" value="1"/>
</dbReference>